<organism evidence="4 5">
    <name type="scientific">Pichia sorbitophila (strain ATCC MYA-4447 / BCRC 22081 / CBS 7064 / NBRC 10061 / NRRL Y-12695)</name>
    <name type="common">Hybrid yeast</name>
    <dbReference type="NCBI Taxonomy" id="559304"/>
    <lineage>
        <taxon>Eukaryota</taxon>
        <taxon>Fungi</taxon>
        <taxon>Dikarya</taxon>
        <taxon>Ascomycota</taxon>
        <taxon>Saccharomycotina</taxon>
        <taxon>Pichiomycetes</taxon>
        <taxon>Debaryomycetaceae</taxon>
        <taxon>Millerozyma</taxon>
    </lineage>
</organism>
<protein>
    <submittedName>
        <fullName evidence="4">Piso0_003603 protein</fullName>
    </submittedName>
</protein>
<dbReference type="GO" id="GO:0016192">
    <property type="term" value="P:vesicle-mediated transport"/>
    <property type="evidence" value="ECO:0007669"/>
    <property type="project" value="InterPro"/>
</dbReference>
<dbReference type="EMBL" id="FO082053">
    <property type="protein sequence ID" value="CCE80486.1"/>
    <property type="molecule type" value="Genomic_DNA"/>
</dbReference>
<dbReference type="Gene3D" id="1.25.40.60">
    <property type="match status" value="1"/>
</dbReference>
<name>G8YGD4_PICSO</name>
<dbReference type="InterPro" id="IPR043154">
    <property type="entry name" value="Sec-1-like_dom1"/>
</dbReference>
<dbReference type="Pfam" id="PF00995">
    <property type="entry name" value="Sec1"/>
    <property type="match status" value="1"/>
</dbReference>
<dbReference type="OrthoDB" id="2228at2759"/>
<dbReference type="InParanoid" id="G8YGD4"/>
<accession>G8YGD4</accession>
<evidence type="ECO:0000256" key="2">
    <source>
        <dbReference type="SAM" id="MobiDB-lite"/>
    </source>
</evidence>
<keyword evidence="5" id="KW-1185">Reference proteome</keyword>
<dbReference type="FunCoup" id="G8YGD4">
    <property type="interactions" value="1330"/>
</dbReference>
<dbReference type="OMA" id="RYKHIAY"/>
<dbReference type="SUPFAM" id="SSF56815">
    <property type="entry name" value="Sec1/munc18-like (SM) proteins"/>
    <property type="match status" value="1"/>
</dbReference>
<dbReference type="InterPro" id="IPR043127">
    <property type="entry name" value="Sec-1-like_dom3a"/>
</dbReference>
<reference evidence="5" key="2">
    <citation type="journal article" date="2012" name="G3 (Bethesda)">
        <title>Pichia sorbitophila, an interspecies yeast hybrid reveals early steps of genome resolution following polyploidization.</title>
        <authorList>
            <person name="Leh Louis V."/>
            <person name="Despons L."/>
            <person name="Friedrich A."/>
            <person name="Martin T."/>
            <person name="Durrens P."/>
            <person name="Casaregola S."/>
            <person name="Neuveglise C."/>
            <person name="Fairhead C."/>
            <person name="Marck C."/>
            <person name="Cruz J.A."/>
            <person name="Straub M.L."/>
            <person name="Kugler V."/>
            <person name="Sacerdot C."/>
            <person name="Uzunov Z."/>
            <person name="Thierry A."/>
            <person name="Weiss S."/>
            <person name="Bleykasten C."/>
            <person name="De Montigny J."/>
            <person name="Jacques N."/>
            <person name="Jung P."/>
            <person name="Lemaire M."/>
            <person name="Mallet S."/>
            <person name="Morel G."/>
            <person name="Richard G.F."/>
            <person name="Sarkar A."/>
            <person name="Savel G."/>
            <person name="Schacherer J."/>
            <person name="Seret M.L."/>
            <person name="Talla E."/>
            <person name="Samson G."/>
            <person name="Jubin C."/>
            <person name="Poulain J."/>
            <person name="Vacherie B."/>
            <person name="Barbe V."/>
            <person name="Pelletier E."/>
            <person name="Sherman D.J."/>
            <person name="Westhof E."/>
            <person name="Weissenbach J."/>
            <person name="Baret P.V."/>
            <person name="Wincker P."/>
            <person name="Gaillardin C."/>
            <person name="Dujon B."/>
            <person name="Souciet J.L."/>
        </authorList>
    </citation>
    <scope>NUCLEOTIDE SEQUENCE [LARGE SCALE GENOMIC DNA]</scope>
    <source>
        <strain evidence="5">ATCC MYA-4447 / BCRC 22081 / CBS 7064 / NBRC 10061 / NRRL Y-12695</strain>
    </source>
</reference>
<dbReference type="Proteomes" id="UP000005222">
    <property type="component" value="Chromosome H"/>
</dbReference>
<feature type="compositionally biased region" description="Polar residues" evidence="2">
    <location>
        <begin position="686"/>
        <end position="710"/>
    </location>
</feature>
<dbReference type="InterPro" id="IPR027482">
    <property type="entry name" value="Sec1-like_dom2"/>
</dbReference>
<dbReference type="AlphaFoldDB" id="G8YGD4"/>
<dbReference type="PIRSF" id="PIRSF005715">
    <property type="entry name" value="VPS45_Sec1"/>
    <property type="match status" value="1"/>
</dbReference>
<dbReference type="Gene3D" id="3.90.830.10">
    <property type="entry name" value="Syntaxin Binding Protein 1, Chain A, domain 2"/>
    <property type="match status" value="1"/>
</dbReference>
<dbReference type="Gene3D" id="3.40.50.2060">
    <property type="match status" value="1"/>
</dbReference>
<dbReference type="HOGENOM" id="CLU_009210_1_0_1"/>
<proteinExistence type="inferred from homology"/>
<feature type="compositionally biased region" description="Basic residues" evidence="2">
    <location>
        <begin position="715"/>
        <end position="727"/>
    </location>
</feature>
<dbReference type="InterPro" id="IPR036045">
    <property type="entry name" value="Sec1-like_sf"/>
</dbReference>
<dbReference type="Proteomes" id="UP000005222">
    <property type="component" value="Chromosome G"/>
</dbReference>
<evidence type="ECO:0000313" key="4">
    <source>
        <dbReference type="EMBL" id="CCE81251.1"/>
    </source>
</evidence>
<reference evidence="4" key="1">
    <citation type="submission" date="2011-10" db="EMBL/GenBank/DDBJ databases">
        <authorList>
            <person name="Genoscope - CEA"/>
        </authorList>
    </citation>
    <scope>NUCLEOTIDE SEQUENCE</scope>
</reference>
<dbReference type="PANTHER" id="PTHR11679">
    <property type="entry name" value="VESICLE PROTEIN SORTING-ASSOCIATED"/>
    <property type="match status" value="1"/>
</dbReference>
<comment type="similarity">
    <text evidence="1">Belongs to the STXBP/unc-18/SEC1 family.</text>
</comment>
<dbReference type="Gene3D" id="3.40.50.1910">
    <property type="match status" value="1"/>
</dbReference>
<dbReference type="InterPro" id="IPR001619">
    <property type="entry name" value="Sec1-like"/>
</dbReference>
<evidence type="ECO:0000313" key="3">
    <source>
        <dbReference type="EMBL" id="CCE80486.1"/>
    </source>
</evidence>
<sequence>MKNSDPSSLINIQRQYILDKIKSVQEPGALYTLVIDDRSEAILNQVIKKDHLLRVVTSIEKLDTKRRQQTFIEGIYFVSLTPYTIKCMIADVETRRYKSGHGLFLPIEQNEVETSYLFNSPKFMNNPKVLNYFHNGHAIEYIYSSFHPVESRVFLADGKTPNSMPIYFNENSAELVIPQIKRAASALVNLMVITGEYPIIRFYQPPDGTHKASRLCELLADEVQKQIDAYARSNYDFPPPSDPDKPRSILMILDRTIDLYAPLLHEFSYQAMAMDIVPSLERHGVYKYESRNEKDEVTSIETKLENEEDQDWINLRHLHIIESSELIINKINELIKKNPLMVDRNKATTSSDLIYIVAHLKGFDEERRQLTLHKTLIDECLDINASRKLAEFAADFEQTCAAGGTSFEGIRNKQLAFDLIELLAREDLHVNDKIRLILIYGLYRGGLVEADFVKLARFVGVRDRQIISLVSRCFNNLHKLGFPIVKSNVKDKKVKKEFFHTINNEGTYNTSRYGPGVKNVMQKAAKYQLSEESFPYFRDKPLEEDIGNDSSRSQKTNGIQNSGSLRNHRIKASWAQSSNRVSQGLNSSVRPRQRIFCYIAGGVTYSETRSIYELAKSTGKELYIGSECILRPRDFLIGLQSIDKIKTLQDLDLNLYKELHEKKQVPVELFAPVKPQVPSDGGMNPNLPQNYQKRQTQPNSATPESPSSPSDTKVKDKKRTKLKKLFK</sequence>
<dbReference type="STRING" id="559304.G8YGD4"/>
<feature type="region of interest" description="Disordered" evidence="2">
    <location>
        <begin position="673"/>
        <end position="727"/>
    </location>
</feature>
<evidence type="ECO:0000313" key="5">
    <source>
        <dbReference type="Proteomes" id="UP000005222"/>
    </source>
</evidence>
<dbReference type="EMBL" id="FO082052">
    <property type="protein sequence ID" value="CCE81251.1"/>
    <property type="molecule type" value="Genomic_DNA"/>
</dbReference>
<gene>
    <name evidence="4" type="primary">Piso0_003603</name>
    <name evidence="3" type="ORF">GNLVRS01_PISO0G15956g</name>
    <name evidence="4" type="ORF">GNLVRS01_PISO0H15957g</name>
</gene>
<dbReference type="eggNOG" id="KOG1300">
    <property type="taxonomic scope" value="Eukaryota"/>
</dbReference>
<evidence type="ECO:0000256" key="1">
    <source>
        <dbReference type="ARBA" id="ARBA00009884"/>
    </source>
</evidence>